<dbReference type="SUPFAM" id="SSF82153">
    <property type="entry name" value="FAS1 domain"/>
    <property type="match status" value="2"/>
</dbReference>
<reference evidence="3" key="1">
    <citation type="submission" date="2016-04" db="EMBL/GenBank/DDBJ databases">
        <authorList>
            <person name="Chen L."/>
            <person name="Zhuang W."/>
            <person name="Wang G."/>
        </authorList>
    </citation>
    <scope>NUCLEOTIDE SEQUENCE [LARGE SCALE GENOMIC DNA]</scope>
    <source>
        <strain evidence="3">208</strain>
    </source>
</reference>
<dbReference type="SMART" id="SM00554">
    <property type="entry name" value="FAS1"/>
    <property type="match status" value="2"/>
</dbReference>
<dbReference type="STRING" id="550983.A4R26_25095"/>
<dbReference type="PROSITE" id="PS50213">
    <property type="entry name" value="FAS1"/>
    <property type="match status" value="2"/>
</dbReference>
<dbReference type="Gene3D" id="2.30.180.10">
    <property type="entry name" value="FAS1 domain"/>
    <property type="match status" value="2"/>
</dbReference>
<feature type="domain" description="FAS1" evidence="1">
    <location>
        <begin position="190"/>
        <end position="341"/>
    </location>
</feature>
<accession>A0A1V9FGH3</accession>
<gene>
    <name evidence="2" type="ORF">A4R26_25095</name>
</gene>
<sequence>MHTNTITPKSVTHLKGVPRLVPAICCFIIMAIIPACKKDGFSYQEQTRQVLAFDMLQQDTSLSISVQALEKTKMSATLNTYGPFTFFIPDNNAWRKFFAGGAKTKLDDFSDEELKTILVYHILPIRIKSAEFIQGPQATPTGRGDFITLDISKGFKFNTIANGIAKVYETDIEYSNALVHKIDGVLNPPTLTIGEFLEQNKSVYSILIGGLKRAGLMDTLTNLTDANGQRIRLTLFAETDDVLKAAGIQDLNNMPLDELDALLRYHIIPGANFSASYTKLRPAFNPLNVKERWDSTLLCINNNDYIYFNLAAQKLINEEADFAATDVIMRNGVIHNVDKHISFNPALKRTQIYHVFWSGTNYAYGIPGVSSTQAPVLSTSGSIFWRYYLETFNGRSEYFLFMAADGVNDSLVTVVKNVRRGKYKLEISYKNGFGNRGDYQLKHEEDPIGGSINYNNGTTYEQKLLIGSYDFKTSGDKRLKFVCTRAGGINLEALVLTPEY</sequence>
<dbReference type="InterPro" id="IPR050904">
    <property type="entry name" value="Adhesion/Biosynth-related"/>
</dbReference>
<evidence type="ECO:0000259" key="1">
    <source>
        <dbReference type="PROSITE" id="PS50213"/>
    </source>
</evidence>
<comment type="caution">
    <text evidence="2">The sequence shown here is derived from an EMBL/GenBank/DDBJ whole genome shotgun (WGS) entry which is preliminary data.</text>
</comment>
<dbReference type="AlphaFoldDB" id="A0A1V9FGH3"/>
<name>A0A1V9FGH3_9BACT</name>
<organism evidence="2 3">
    <name type="scientific">Niastella populi</name>
    <dbReference type="NCBI Taxonomy" id="550983"/>
    <lineage>
        <taxon>Bacteria</taxon>
        <taxon>Pseudomonadati</taxon>
        <taxon>Bacteroidota</taxon>
        <taxon>Chitinophagia</taxon>
        <taxon>Chitinophagales</taxon>
        <taxon>Chitinophagaceae</taxon>
        <taxon>Niastella</taxon>
    </lineage>
</organism>
<proteinExistence type="predicted"/>
<dbReference type="OrthoDB" id="1144324at2"/>
<dbReference type="InterPro" id="IPR000782">
    <property type="entry name" value="FAS1_domain"/>
</dbReference>
<feature type="domain" description="FAS1" evidence="1">
    <location>
        <begin position="49"/>
        <end position="186"/>
    </location>
</feature>
<evidence type="ECO:0000313" key="3">
    <source>
        <dbReference type="Proteomes" id="UP000192276"/>
    </source>
</evidence>
<dbReference type="InterPro" id="IPR036378">
    <property type="entry name" value="FAS1_dom_sf"/>
</dbReference>
<dbReference type="Pfam" id="PF02469">
    <property type="entry name" value="Fasciclin"/>
    <property type="match status" value="2"/>
</dbReference>
<dbReference type="PANTHER" id="PTHR10900">
    <property type="entry name" value="PERIOSTIN-RELATED"/>
    <property type="match status" value="1"/>
</dbReference>
<keyword evidence="3" id="KW-1185">Reference proteome</keyword>
<dbReference type="Proteomes" id="UP000192276">
    <property type="component" value="Unassembled WGS sequence"/>
</dbReference>
<protein>
    <recommendedName>
        <fullName evidence="1">FAS1 domain-containing protein</fullName>
    </recommendedName>
</protein>
<evidence type="ECO:0000313" key="2">
    <source>
        <dbReference type="EMBL" id="OQP57371.1"/>
    </source>
</evidence>
<dbReference type="EMBL" id="LWBP01000195">
    <property type="protein sequence ID" value="OQP57371.1"/>
    <property type="molecule type" value="Genomic_DNA"/>
</dbReference>
<dbReference type="PANTHER" id="PTHR10900:SF77">
    <property type="entry name" value="FI19380P1"/>
    <property type="match status" value="1"/>
</dbReference>